<comment type="caution">
    <text evidence="4">The sequence shown here is derived from an EMBL/GenBank/DDBJ whole genome shotgun (WGS) entry which is preliminary data.</text>
</comment>
<keyword evidence="5" id="KW-1185">Reference proteome</keyword>
<keyword evidence="2" id="KW-0812">Transmembrane</keyword>
<evidence type="ECO:0000256" key="2">
    <source>
        <dbReference type="SAM" id="Phobius"/>
    </source>
</evidence>
<sequence>MKIKQLQLEEFGPYRNWSFTAGQKGVQLIYGANESGKTSLLEGMRTILFGGKAKGYATCIGSMIVEHEGHDYYIGRHQKRLDFYPLGESPITQEPAAYWWHGLSKKTYNRIFALTLADLQGVQIVQEVDVRTRFFGAEGGESLSAVVQNIEKASQELLVTSVNGKRKINRLVEALQQNQSRIAELSAHEVTYRQLQQQLDNTVLTERELLDQLQERQEYIHSIDLVLQAWETYGRAEEAKKQISMLASVKQLERDRFLALDRELNQCREHMQIWRDKEAGLMPDHFSPQSPLGIYAQDIEELYQEVSKWDQLRKECKQGEAYLEKVQEQLALSQTLHSAWRSDVPMDTDINWYEGERLANQLRIATANYEQWQAREPVLPKELEGHEVVVNGSPRPTVSPEAVQDIRRAYAALQDVRADQKGWTSKRKWWLKVTTVAWGIAAIGIFMVLLGAALAMMPLWIGIALLVIGISGGLYSYWQGHRASTNQQDMAVSVAHKETALRQLAQHYEVPMPTSEADLQEIERTRAVTASMTQDVTLMKAHAYQELCAHWREEGKTLEGVKAEALRAWQHWLPAAARRTLVDTDFFAMKQEYDRYLEQLHLFKGYERRMEEHRAALNAIEERAHTLWDNVGMKTAVIPSEMRRLYRLLKEFRQKKIRWEQKESQRKNFREEFDQWNRKEKDVLLAQDELIQRSGLQSAAEYRQQLLRYDQLKQWETIYHQSRIQLDLIAKQDDNPDILYRRLREGNYDKWVSESKHNADEVAIVEQKLADLYEKRGTITEAMRTLADDVVLANTLQEREALESELSEALEEWATQVFMHHAMDLAQREYEVHSRPHMLSLASDYVSSLTNGQYTLEQDRIEETVYVKDCHGQRKDSRYWSSGLGDQVYLALRLALATSFSERVEPLPLVLDDILVRFDQDRQEQALSLLRRIGATQQVWIFTCQRELLAMARKQEGIDTYVLEDQNVVALS</sequence>
<dbReference type="InterPro" id="IPR027417">
    <property type="entry name" value="P-loop_NTPase"/>
</dbReference>
<dbReference type="Proteomes" id="UP000029628">
    <property type="component" value="Unassembled WGS sequence"/>
</dbReference>
<reference evidence="4 5" key="1">
    <citation type="submission" date="2014-07" db="EMBL/GenBank/DDBJ databases">
        <authorList>
            <person name="McCorrison J."/>
            <person name="Sanka R."/>
            <person name="Torralba M."/>
            <person name="Gillis M."/>
            <person name="Haft D.H."/>
            <person name="Methe B."/>
            <person name="Sutton G."/>
            <person name="Nelson K.E."/>
        </authorList>
    </citation>
    <scope>NUCLEOTIDE SEQUENCE [LARGE SCALE GENOMIC DNA]</scope>
    <source>
        <strain evidence="4 5">DNF00314</strain>
    </source>
</reference>
<dbReference type="InterPro" id="IPR038734">
    <property type="entry name" value="YhaN_AAA"/>
</dbReference>
<organism evidence="4 5">
    <name type="scientific">Veillonella montpellierensis DNF00314</name>
    <dbReference type="NCBI Taxonomy" id="1401067"/>
    <lineage>
        <taxon>Bacteria</taxon>
        <taxon>Bacillati</taxon>
        <taxon>Bacillota</taxon>
        <taxon>Negativicutes</taxon>
        <taxon>Veillonellales</taxon>
        <taxon>Veillonellaceae</taxon>
        <taxon>Veillonella</taxon>
    </lineage>
</organism>
<feature type="coiled-coil region" evidence="1">
    <location>
        <begin position="168"/>
        <end position="216"/>
    </location>
</feature>
<proteinExistence type="predicted"/>
<dbReference type="RefSeq" id="WP_038152174.1">
    <property type="nucleotide sequence ID" value="NZ_JRNT01000008.1"/>
</dbReference>
<protein>
    <recommendedName>
        <fullName evidence="3">YhaN AAA domain-containing protein</fullName>
    </recommendedName>
</protein>
<name>A0A096AL99_9FIRM</name>
<feature type="coiled-coil region" evidence="1">
    <location>
        <begin position="603"/>
        <end position="662"/>
    </location>
</feature>
<dbReference type="PANTHER" id="PTHR41259">
    <property type="entry name" value="DOUBLE-STRAND BREAK REPAIR RAD50 ATPASE, PUTATIVE-RELATED"/>
    <property type="match status" value="1"/>
</dbReference>
<gene>
    <name evidence="4" type="ORF">HMPREF0872_04215</name>
</gene>
<keyword evidence="2" id="KW-0472">Membrane</keyword>
<dbReference type="Gene3D" id="3.40.50.300">
    <property type="entry name" value="P-loop containing nucleotide triphosphate hydrolases"/>
    <property type="match status" value="2"/>
</dbReference>
<feature type="transmembrane region" description="Helical" evidence="2">
    <location>
        <begin position="459"/>
        <end position="478"/>
    </location>
</feature>
<dbReference type="EMBL" id="JRNT01000008">
    <property type="protein sequence ID" value="KGF47600.1"/>
    <property type="molecule type" value="Genomic_DNA"/>
</dbReference>
<dbReference type="Pfam" id="PF13514">
    <property type="entry name" value="AAA_27"/>
    <property type="match status" value="1"/>
</dbReference>
<dbReference type="PANTHER" id="PTHR41259:SF1">
    <property type="entry name" value="DOUBLE-STRAND BREAK REPAIR RAD50 ATPASE, PUTATIVE-RELATED"/>
    <property type="match status" value="1"/>
</dbReference>
<dbReference type="SUPFAM" id="SSF52540">
    <property type="entry name" value="P-loop containing nucleoside triphosphate hydrolases"/>
    <property type="match status" value="1"/>
</dbReference>
<dbReference type="AlphaFoldDB" id="A0A096AL99"/>
<feature type="transmembrane region" description="Helical" evidence="2">
    <location>
        <begin position="429"/>
        <end position="453"/>
    </location>
</feature>
<evidence type="ECO:0000313" key="5">
    <source>
        <dbReference type="Proteomes" id="UP000029628"/>
    </source>
</evidence>
<accession>A0A096AL99</accession>
<evidence type="ECO:0000256" key="1">
    <source>
        <dbReference type="SAM" id="Coils"/>
    </source>
</evidence>
<keyword evidence="1" id="KW-0175">Coiled coil</keyword>
<evidence type="ECO:0000259" key="3">
    <source>
        <dbReference type="Pfam" id="PF13514"/>
    </source>
</evidence>
<evidence type="ECO:0000313" key="4">
    <source>
        <dbReference type="EMBL" id="KGF47600.1"/>
    </source>
</evidence>
<keyword evidence="2" id="KW-1133">Transmembrane helix</keyword>
<feature type="domain" description="YhaN AAA" evidence="3">
    <location>
        <begin position="1"/>
        <end position="188"/>
    </location>
</feature>
<dbReference type="eggNOG" id="COG0419">
    <property type="taxonomic scope" value="Bacteria"/>
</dbReference>